<protein>
    <submittedName>
        <fullName evidence="1">Uncharacterized protein</fullName>
    </submittedName>
</protein>
<evidence type="ECO:0000313" key="1">
    <source>
        <dbReference type="EMBL" id="TEB20790.1"/>
    </source>
</evidence>
<name>A0A4Y7SFY7_COPMI</name>
<keyword evidence="2" id="KW-1185">Reference proteome</keyword>
<dbReference type="AlphaFoldDB" id="A0A4Y7SFY7"/>
<sequence>MGDIDQLSPHQWHQFHYWMSARLVDMAFAVSQEWEPIEMASPLSSADRAPLVRQMHQQLCWAETVTLLAETRTSVNRTEVMSSAARILIDPGILNHQSLFNFYIHRRDIINTFPSTTAGWWDEPKGPWPRVTLQTWINAFVASAPSFTDATTRYMTQAIDPTTPTSTPLAKGVVDAQMGMHLVTKRRDEVERRLDDLERVILAVEPNALISDREGMRKVAEIIRDWRLGIH</sequence>
<evidence type="ECO:0000313" key="2">
    <source>
        <dbReference type="Proteomes" id="UP000298030"/>
    </source>
</evidence>
<proteinExistence type="predicted"/>
<reference evidence="1 2" key="1">
    <citation type="journal article" date="2019" name="Nat. Ecol. Evol.">
        <title>Megaphylogeny resolves global patterns of mushroom evolution.</title>
        <authorList>
            <person name="Varga T."/>
            <person name="Krizsan K."/>
            <person name="Foldi C."/>
            <person name="Dima B."/>
            <person name="Sanchez-Garcia M."/>
            <person name="Sanchez-Ramirez S."/>
            <person name="Szollosi G.J."/>
            <person name="Szarkandi J.G."/>
            <person name="Papp V."/>
            <person name="Albert L."/>
            <person name="Andreopoulos W."/>
            <person name="Angelini C."/>
            <person name="Antonin V."/>
            <person name="Barry K.W."/>
            <person name="Bougher N.L."/>
            <person name="Buchanan P."/>
            <person name="Buyck B."/>
            <person name="Bense V."/>
            <person name="Catcheside P."/>
            <person name="Chovatia M."/>
            <person name="Cooper J."/>
            <person name="Damon W."/>
            <person name="Desjardin D."/>
            <person name="Finy P."/>
            <person name="Geml J."/>
            <person name="Haridas S."/>
            <person name="Hughes K."/>
            <person name="Justo A."/>
            <person name="Karasinski D."/>
            <person name="Kautmanova I."/>
            <person name="Kiss B."/>
            <person name="Kocsube S."/>
            <person name="Kotiranta H."/>
            <person name="LaButti K.M."/>
            <person name="Lechner B.E."/>
            <person name="Liimatainen K."/>
            <person name="Lipzen A."/>
            <person name="Lukacs Z."/>
            <person name="Mihaltcheva S."/>
            <person name="Morgado L.N."/>
            <person name="Niskanen T."/>
            <person name="Noordeloos M.E."/>
            <person name="Ohm R.A."/>
            <person name="Ortiz-Santana B."/>
            <person name="Ovrebo C."/>
            <person name="Racz N."/>
            <person name="Riley R."/>
            <person name="Savchenko A."/>
            <person name="Shiryaev A."/>
            <person name="Soop K."/>
            <person name="Spirin V."/>
            <person name="Szebenyi C."/>
            <person name="Tomsovsky M."/>
            <person name="Tulloss R.E."/>
            <person name="Uehling J."/>
            <person name="Grigoriev I.V."/>
            <person name="Vagvolgyi C."/>
            <person name="Papp T."/>
            <person name="Martin F.M."/>
            <person name="Miettinen O."/>
            <person name="Hibbett D.S."/>
            <person name="Nagy L.G."/>
        </authorList>
    </citation>
    <scope>NUCLEOTIDE SEQUENCE [LARGE SCALE GENOMIC DNA]</scope>
    <source>
        <strain evidence="1 2">FP101781</strain>
    </source>
</reference>
<comment type="caution">
    <text evidence="1">The sequence shown here is derived from an EMBL/GenBank/DDBJ whole genome shotgun (WGS) entry which is preliminary data.</text>
</comment>
<organism evidence="1 2">
    <name type="scientific">Coprinellus micaceus</name>
    <name type="common">Glistening ink-cap mushroom</name>
    <name type="synonym">Coprinus micaceus</name>
    <dbReference type="NCBI Taxonomy" id="71717"/>
    <lineage>
        <taxon>Eukaryota</taxon>
        <taxon>Fungi</taxon>
        <taxon>Dikarya</taxon>
        <taxon>Basidiomycota</taxon>
        <taxon>Agaricomycotina</taxon>
        <taxon>Agaricomycetes</taxon>
        <taxon>Agaricomycetidae</taxon>
        <taxon>Agaricales</taxon>
        <taxon>Agaricineae</taxon>
        <taxon>Psathyrellaceae</taxon>
        <taxon>Coprinellus</taxon>
    </lineage>
</organism>
<dbReference type="EMBL" id="QPFP01000131">
    <property type="protein sequence ID" value="TEB20790.1"/>
    <property type="molecule type" value="Genomic_DNA"/>
</dbReference>
<gene>
    <name evidence="1" type="ORF">FA13DRAFT_1800618</name>
</gene>
<dbReference type="Proteomes" id="UP000298030">
    <property type="component" value="Unassembled WGS sequence"/>
</dbReference>
<accession>A0A4Y7SFY7</accession>